<reference evidence="3 4" key="1">
    <citation type="submission" date="2019-11" db="EMBL/GenBank/DDBJ databases">
        <title>Whole-genome sequence of a the green, strictly anaerobic photosynthetic bacterium Heliobacillus mobilis DSM 6151.</title>
        <authorList>
            <person name="Kyndt J.A."/>
            <person name="Meyer T.E."/>
        </authorList>
    </citation>
    <scope>NUCLEOTIDE SEQUENCE [LARGE SCALE GENOMIC DNA]</scope>
    <source>
        <strain evidence="3 4">DSM 6151</strain>
    </source>
</reference>
<dbReference type="InterPro" id="IPR041262">
    <property type="entry name" value="GerD_central"/>
</dbReference>
<sequence>MQRLLWLLVIAFVLITGITSCSPQRRPAESQGQGQQQGQQNQQGQQGQQGQQQQKPEYQDMKAMMLDIIKTDEYQQRLARMIRDPEFQTMVLSQDPKFMKTFQEMLMSSQFQEQLALAMKEKEVKKSIKETVKDAMDDPEVKKKIQSAAKAQGGKSGGSEGGGEKGGSSSEGGGGDKETSKDKGG</sequence>
<feature type="compositionally biased region" description="Basic and acidic residues" evidence="1">
    <location>
        <begin position="130"/>
        <end position="143"/>
    </location>
</feature>
<gene>
    <name evidence="3" type="ORF">GJ688_08440</name>
</gene>
<dbReference type="EMBL" id="WNKU01000007">
    <property type="protein sequence ID" value="MTV49007.1"/>
    <property type="molecule type" value="Genomic_DNA"/>
</dbReference>
<dbReference type="Proteomes" id="UP000430670">
    <property type="component" value="Unassembled WGS sequence"/>
</dbReference>
<keyword evidence="4" id="KW-1185">Reference proteome</keyword>
<dbReference type="AlphaFoldDB" id="A0A6I3SKD4"/>
<evidence type="ECO:0000259" key="2">
    <source>
        <dbReference type="Pfam" id="PF17898"/>
    </source>
</evidence>
<evidence type="ECO:0000256" key="1">
    <source>
        <dbReference type="SAM" id="MobiDB-lite"/>
    </source>
</evidence>
<accession>A0A6I3SKD4</accession>
<feature type="region of interest" description="Disordered" evidence="1">
    <location>
        <begin position="23"/>
        <end position="57"/>
    </location>
</feature>
<evidence type="ECO:0000313" key="4">
    <source>
        <dbReference type="Proteomes" id="UP000430670"/>
    </source>
</evidence>
<feature type="domain" description="Spore germination GerD central core" evidence="2">
    <location>
        <begin position="92"/>
        <end position="149"/>
    </location>
</feature>
<feature type="compositionally biased region" description="Basic and acidic residues" evidence="1">
    <location>
        <begin position="174"/>
        <end position="185"/>
    </location>
</feature>
<organism evidence="3 4">
    <name type="scientific">Heliobacterium mobile</name>
    <name type="common">Heliobacillus mobilis</name>
    <dbReference type="NCBI Taxonomy" id="28064"/>
    <lineage>
        <taxon>Bacteria</taxon>
        <taxon>Bacillati</taxon>
        <taxon>Bacillota</taxon>
        <taxon>Clostridia</taxon>
        <taxon>Eubacteriales</taxon>
        <taxon>Heliobacteriaceae</taxon>
        <taxon>Heliobacterium</taxon>
    </lineage>
</organism>
<proteinExistence type="predicted"/>
<dbReference type="OrthoDB" id="2375836at2"/>
<feature type="compositionally biased region" description="Low complexity" evidence="1">
    <location>
        <begin position="31"/>
        <end position="54"/>
    </location>
</feature>
<feature type="region of interest" description="Disordered" evidence="1">
    <location>
        <begin position="130"/>
        <end position="185"/>
    </location>
</feature>
<evidence type="ECO:0000313" key="3">
    <source>
        <dbReference type="EMBL" id="MTV49007.1"/>
    </source>
</evidence>
<name>A0A6I3SKD4_HELMO</name>
<dbReference type="PROSITE" id="PS51257">
    <property type="entry name" value="PROKAR_LIPOPROTEIN"/>
    <property type="match status" value="1"/>
</dbReference>
<protein>
    <recommendedName>
        <fullName evidence="2">Spore germination GerD central core domain-containing protein</fullName>
    </recommendedName>
</protein>
<dbReference type="RefSeq" id="WP_155476098.1">
    <property type="nucleotide sequence ID" value="NZ_WNKU01000007.1"/>
</dbReference>
<comment type="caution">
    <text evidence="3">The sequence shown here is derived from an EMBL/GenBank/DDBJ whole genome shotgun (WGS) entry which is preliminary data.</text>
</comment>
<feature type="compositionally biased region" description="Gly residues" evidence="1">
    <location>
        <begin position="154"/>
        <end position="173"/>
    </location>
</feature>
<dbReference type="Pfam" id="PF17898">
    <property type="entry name" value="GerD"/>
    <property type="match status" value="1"/>
</dbReference>